<feature type="domain" description="Alpha-L-rhamnosidase six-hairpin glycosidase" evidence="1">
    <location>
        <begin position="348"/>
        <end position="683"/>
    </location>
</feature>
<sequence length="693" mass="79452">MFQIAKPVWAKDRQEEINLTLVFSFPLAAGSTRLKLTASTAYQLFINDHFIMMGPARAGHGYFRVDDLDVTPYLERETNQVEIIVAGYNVFSYEYANHPSFLTCEATANGSVVFATGRDVPLCYVRTERIQKASKFSYQRVLCEVYDFDRTAHDPVTLAVQDTPNYLTRNVPYPVDVELTPECISETGILGRKTYKGAPWYFDRMLNAKVEQFDALECNLHAEMHSLDCIPHEKMPAQNQLLTDNTYIQYSFASNSTGLIGLDFTVKDACELYLIFDEILIDGHLSHTRFDPTCCVKLMASPGTYSFLSMEPYTYRYIQICVTKGAVELHRHYLKEIAYPPVASTTFQDPQIQVIFEAAVNTFRQNAPDVYMDCPSRERAGWLCDSFFTGRSEFAITGKSLVEYNFFENYLRSTGYESIPPLPEAMLPMCYPSNHSGGFIPNWAMWFVLELEEYRYARGGDQALVAELKGHIFALLDYFKKFENSDGLLEDLDGWIFLEWSRANDKDVVCGVNYPTNMTYAACLEAAGHLYDEPSLCVKGHTIKEQVRRQSFNGSFFVDNAIRIDGVLTPTETTTEVCQYYAFFFDVATPSLYPELFQTLLTDFGPQRKETKAYPDVPFANAFIGNYLRLDILYRYQCYEQMLQEFKGYFYRMAVKTGTLWENDTERASCNHGFASHVAYWLLQLREHSDLVL</sequence>
<dbReference type="SUPFAM" id="SSF48208">
    <property type="entry name" value="Six-hairpin glycosidases"/>
    <property type="match status" value="1"/>
</dbReference>
<reference evidence="2" key="1">
    <citation type="submission" date="2020-08" db="EMBL/GenBank/DDBJ databases">
        <title>Genome public.</title>
        <authorList>
            <person name="Liu C."/>
            <person name="Sun Q."/>
        </authorList>
    </citation>
    <scope>NUCLEOTIDE SEQUENCE</scope>
    <source>
        <strain evidence="2">NSJ-32</strain>
    </source>
</reference>
<dbReference type="EMBL" id="JACRSQ010000007">
    <property type="protein sequence ID" value="MBC8543111.1"/>
    <property type="molecule type" value="Genomic_DNA"/>
</dbReference>
<dbReference type="Proteomes" id="UP000657006">
    <property type="component" value="Unassembled WGS sequence"/>
</dbReference>
<evidence type="ECO:0000313" key="3">
    <source>
        <dbReference type="Proteomes" id="UP000657006"/>
    </source>
</evidence>
<dbReference type="RefSeq" id="WP_177720085.1">
    <property type="nucleotide sequence ID" value="NZ_JACRSQ010000007.1"/>
</dbReference>
<dbReference type="PANTHER" id="PTHR34987">
    <property type="entry name" value="C, PUTATIVE (AFU_ORTHOLOGUE AFUA_3G02880)-RELATED"/>
    <property type="match status" value="1"/>
</dbReference>
<dbReference type="InterPro" id="IPR008928">
    <property type="entry name" value="6-hairpin_glycosidase_sf"/>
</dbReference>
<proteinExistence type="predicted"/>
<organism evidence="2 3">
    <name type="scientific">Bianquea renquensis</name>
    <dbReference type="NCBI Taxonomy" id="2763661"/>
    <lineage>
        <taxon>Bacteria</taxon>
        <taxon>Bacillati</taxon>
        <taxon>Bacillota</taxon>
        <taxon>Clostridia</taxon>
        <taxon>Eubacteriales</taxon>
        <taxon>Bianqueaceae</taxon>
        <taxon>Bianquea</taxon>
    </lineage>
</organism>
<dbReference type="PANTHER" id="PTHR34987:SF2">
    <property type="entry name" value="B, PUTATIVE (AFU_ORTHOLOGUE AFUA_7G05040)-RELATED"/>
    <property type="match status" value="1"/>
</dbReference>
<accession>A0A926I1K8</accession>
<comment type="caution">
    <text evidence="2">The sequence shown here is derived from an EMBL/GenBank/DDBJ whole genome shotgun (WGS) entry which is preliminary data.</text>
</comment>
<dbReference type="Gene3D" id="1.50.10.10">
    <property type="match status" value="1"/>
</dbReference>
<dbReference type="InterPro" id="IPR012341">
    <property type="entry name" value="6hp_glycosidase-like_sf"/>
</dbReference>
<gene>
    <name evidence="2" type="ORF">H8730_06100</name>
</gene>
<dbReference type="AlphaFoldDB" id="A0A926I1K8"/>
<dbReference type="Pfam" id="PF17389">
    <property type="entry name" value="Bac_rhamnosid6H"/>
    <property type="match status" value="1"/>
</dbReference>
<keyword evidence="3" id="KW-1185">Reference proteome</keyword>
<dbReference type="GO" id="GO:0005975">
    <property type="term" value="P:carbohydrate metabolic process"/>
    <property type="evidence" value="ECO:0007669"/>
    <property type="project" value="InterPro"/>
</dbReference>
<dbReference type="InterPro" id="IPR035396">
    <property type="entry name" value="Bac_rhamnosid6H"/>
</dbReference>
<protein>
    <recommendedName>
        <fullName evidence="1">Alpha-L-rhamnosidase six-hairpin glycosidase domain-containing protein</fullName>
    </recommendedName>
</protein>
<evidence type="ECO:0000313" key="2">
    <source>
        <dbReference type="EMBL" id="MBC8543111.1"/>
    </source>
</evidence>
<evidence type="ECO:0000259" key="1">
    <source>
        <dbReference type="Pfam" id="PF17389"/>
    </source>
</evidence>
<dbReference type="Gene3D" id="2.60.120.260">
    <property type="entry name" value="Galactose-binding domain-like"/>
    <property type="match status" value="2"/>
</dbReference>
<name>A0A926I1K8_9FIRM</name>